<feature type="signal peptide" evidence="1">
    <location>
        <begin position="1"/>
        <end position="28"/>
    </location>
</feature>
<dbReference type="Proteomes" id="UP000765509">
    <property type="component" value="Unassembled WGS sequence"/>
</dbReference>
<keyword evidence="3" id="KW-1185">Reference proteome</keyword>
<dbReference type="EMBL" id="AVOT02056776">
    <property type="protein sequence ID" value="MBW0551043.1"/>
    <property type="molecule type" value="Genomic_DNA"/>
</dbReference>
<dbReference type="AlphaFoldDB" id="A0A9Q3P6U7"/>
<reference evidence="2" key="1">
    <citation type="submission" date="2021-03" db="EMBL/GenBank/DDBJ databases">
        <title>Draft genome sequence of rust myrtle Austropuccinia psidii MF-1, a brazilian biotype.</title>
        <authorList>
            <person name="Quecine M.C."/>
            <person name="Pachon D.M.R."/>
            <person name="Bonatelli M.L."/>
            <person name="Correr F.H."/>
            <person name="Franceschini L.M."/>
            <person name="Leite T.F."/>
            <person name="Margarido G.R.A."/>
            <person name="Almeida C.A."/>
            <person name="Ferrarezi J.A."/>
            <person name="Labate C.A."/>
        </authorList>
    </citation>
    <scope>NUCLEOTIDE SEQUENCE</scope>
    <source>
        <strain evidence="2">MF-1</strain>
    </source>
</reference>
<name>A0A9Q3P6U7_9BASI</name>
<organism evidence="2 3">
    <name type="scientific">Austropuccinia psidii MF-1</name>
    <dbReference type="NCBI Taxonomy" id="1389203"/>
    <lineage>
        <taxon>Eukaryota</taxon>
        <taxon>Fungi</taxon>
        <taxon>Dikarya</taxon>
        <taxon>Basidiomycota</taxon>
        <taxon>Pucciniomycotina</taxon>
        <taxon>Pucciniomycetes</taxon>
        <taxon>Pucciniales</taxon>
        <taxon>Sphaerophragmiaceae</taxon>
        <taxon>Austropuccinia</taxon>
    </lineage>
</organism>
<gene>
    <name evidence="2" type="ORF">O181_090758</name>
</gene>
<accession>A0A9Q3P6U7</accession>
<proteinExistence type="predicted"/>
<sequence>MFAWGSPTAGHFLHVFTCPVHVVALACSQTIPWAGGLFRQSLVQAGGKDPDSDLGGLVPASNAIGVNVYVDHGLRPVPPLIMPHNPPWKPSRNQSAKKLQAKPSSFLVARHQTYLTRPPTNIPTVKLPL</sequence>
<feature type="chain" id="PRO_5040175275" evidence="1">
    <location>
        <begin position="29"/>
        <end position="129"/>
    </location>
</feature>
<evidence type="ECO:0000256" key="1">
    <source>
        <dbReference type="SAM" id="SignalP"/>
    </source>
</evidence>
<evidence type="ECO:0000313" key="3">
    <source>
        <dbReference type="Proteomes" id="UP000765509"/>
    </source>
</evidence>
<evidence type="ECO:0000313" key="2">
    <source>
        <dbReference type="EMBL" id="MBW0551043.1"/>
    </source>
</evidence>
<keyword evidence="1" id="KW-0732">Signal</keyword>
<comment type="caution">
    <text evidence="2">The sequence shown here is derived from an EMBL/GenBank/DDBJ whole genome shotgun (WGS) entry which is preliminary data.</text>
</comment>
<protein>
    <submittedName>
        <fullName evidence="2">Uncharacterized protein</fullName>
    </submittedName>
</protein>